<dbReference type="STRING" id="870435.A0A0C3NIN8"/>
<dbReference type="HOGENOM" id="CLU_059051_0_0_1"/>
<evidence type="ECO:0000313" key="2">
    <source>
        <dbReference type="EMBL" id="KIO00830.1"/>
    </source>
</evidence>
<dbReference type="InParanoid" id="A0A0C3NIN8"/>
<evidence type="ECO:0000256" key="1">
    <source>
        <dbReference type="SAM" id="MobiDB-lite"/>
    </source>
</evidence>
<sequence>MSWDDLDDEHSQSLSSSVGSRRPHSDSTEDQEEVKRHRLFADQVCKDKGLPEGSLAMFSELEDPKLMMISLMGMLIASSEAQQWVKVHEYIGSQDYESVMKDCLQICLTAPNLTAYACAKHHPSIFNLPSSAFQNAELSNKISVFIKENLTTQQSIMKQKISNSITNKANISVLARSLMGPGPKITKAHWARFTFLRSCFINFQMVIEESKAVREAVGDEGTNDEEQLDTECTWNMTNFWKYVDCLMQEIIKEACNEGTPVECQKFINTFAPFSPQSSHLRLKCPNRFYHNALKLDLLQFPAEDDILTPPFERIMIEWHKVLQGTMAWA</sequence>
<evidence type="ECO:0000313" key="3">
    <source>
        <dbReference type="Proteomes" id="UP000054217"/>
    </source>
</evidence>
<reference evidence="2 3" key="1">
    <citation type="submission" date="2014-04" db="EMBL/GenBank/DDBJ databases">
        <authorList>
            <consortium name="DOE Joint Genome Institute"/>
            <person name="Kuo A."/>
            <person name="Kohler A."/>
            <person name="Costa M.D."/>
            <person name="Nagy L.G."/>
            <person name="Floudas D."/>
            <person name="Copeland A."/>
            <person name="Barry K.W."/>
            <person name="Cichocki N."/>
            <person name="Veneault-Fourrey C."/>
            <person name="LaButti K."/>
            <person name="Lindquist E.A."/>
            <person name="Lipzen A."/>
            <person name="Lundell T."/>
            <person name="Morin E."/>
            <person name="Murat C."/>
            <person name="Sun H."/>
            <person name="Tunlid A."/>
            <person name="Henrissat B."/>
            <person name="Grigoriev I.V."/>
            <person name="Hibbett D.S."/>
            <person name="Martin F."/>
            <person name="Nordberg H.P."/>
            <person name="Cantor M.N."/>
            <person name="Hua S.X."/>
        </authorList>
    </citation>
    <scope>NUCLEOTIDE SEQUENCE [LARGE SCALE GENOMIC DNA]</scope>
    <source>
        <strain evidence="2 3">Marx 270</strain>
    </source>
</reference>
<proteinExistence type="predicted"/>
<accession>A0A0C3NIN8</accession>
<dbReference type="Proteomes" id="UP000054217">
    <property type="component" value="Unassembled WGS sequence"/>
</dbReference>
<dbReference type="EMBL" id="KN831993">
    <property type="protein sequence ID" value="KIO00830.1"/>
    <property type="molecule type" value="Genomic_DNA"/>
</dbReference>
<organism evidence="2 3">
    <name type="scientific">Pisolithus tinctorius Marx 270</name>
    <dbReference type="NCBI Taxonomy" id="870435"/>
    <lineage>
        <taxon>Eukaryota</taxon>
        <taxon>Fungi</taxon>
        <taxon>Dikarya</taxon>
        <taxon>Basidiomycota</taxon>
        <taxon>Agaricomycotina</taxon>
        <taxon>Agaricomycetes</taxon>
        <taxon>Agaricomycetidae</taxon>
        <taxon>Boletales</taxon>
        <taxon>Sclerodermatineae</taxon>
        <taxon>Pisolithaceae</taxon>
        <taxon>Pisolithus</taxon>
    </lineage>
</organism>
<reference evidence="3" key="2">
    <citation type="submission" date="2015-01" db="EMBL/GenBank/DDBJ databases">
        <title>Evolutionary Origins and Diversification of the Mycorrhizal Mutualists.</title>
        <authorList>
            <consortium name="DOE Joint Genome Institute"/>
            <consortium name="Mycorrhizal Genomics Consortium"/>
            <person name="Kohler A."/>
            <person name="Kuo A."/>
            <person name="Nagy L.G."/>
            <person name="Floudas D."/>
            <person name="Copeland A."/>
            <person name="Barry K.W."/>
            <person name="Cichocki N."/>
            <person name="Veneault-Fourrey C."/>
            <person name="LaButti K."/>
            <person name="Lindquist E.A."/>
            <person name="Lipzen A."/>
            <person name="Lundell T."/>
            <person name="Morin E."/>
            <person name="Murat C."/>
            <person name="Riley R."/>
            <person name="Ohm R."/>
            <person name="Sun H."/>
            <person name="Tunlid A."/>
            <person name="Henrissat B."/>
            <person name="Grigoriev I.V."/>
            <person name="Hibbett D.S."/>
            <person name="Martin F."/>
        </authorList>
    </citation>
    <scope>NUCLEOTIDE SEQUENCE [LARGE SCALE GENOMIC DNA]</scope>
    <source>
        <strain evidence="3">Marx 270</strain>
    </source>
</reference>
<dbReference type="OrthoDB" id="3177248at2759"/>
<feature type="region of interest" description="Disordered" evidence="1">
    <location>
        <begin position="1"/>
        <end position="36"/>
    </location>
</feature>
<name>A0A0C3NIN8_PISTI</name>
<protein>
    <submittedName>
        <fullName evidence="2">Uncharacterized protein</fullName>
    </submittedName>
</protein>
<keyword evidence="3" id="KW-1185">Reference proteome</keyword>
<dbReference type="AlphaFoldDB" id="A0A0C3NIN8"/>
<gene>
    <name evidence="2" type="ORF">M404DRAFT_29233</name>
</gene>